<dbReference type="RefSeq" id="WP_090628480.1">
    <property type="nucleotide sequence ID" value="NZ_FOCP01000004.1"/>
</dbReference>
<dbReference type="PRINTS" id="PR01021">
    <property type="entry name" value="OMPADOMAIN"/>
</dbReference>
<dbReference type="PROSITE" id="PS51257">
    <property type="entry name" value="PROKAR_LIPOPROTEIN"/>
    <property type="match status" value="1"/>
</dbReference>
<dbReference type="Pfam" id="PF13488">
    <property type="entry name" value="Gly-zipper_Omp"/>
    <property type="match status" value="1"/>
</dbReference>
<sequence>MQRYLLITIAAALILGGCAGMSDTQRGTAQGSLAGAAAGALIGGLAGDGKGAAIGAAAGAAAGAAGGYLWSKRMEEQKRQMQAVTQGTGVQVSQTADNRLKLDIPSDITFDTGRAQIKPNMKPILDSFAASLMQNSTAQVTIIGHTDSSGSDAINNPLSVNRAASTRDYLVQRGVPYHRIQIDGRGEYEPIASNDTPAGRAMNRRVEVFVYEPAPQQTPPPPPQADPYDRPY</sequence>
<evidence type="ECO:0000313" key="9">
    <source>
        <dbReference type="Proteomes" id="UP000199459"/>
    </source>
</evidence>
<comment type="subcellular location">
    <subcellularLocation>
        <location evidence="1">Cell outer membrane</location>
    </subcellularLocation>
</comment>
<feature type="region of interest" description="Disordered" evidence="5">
    <location>
        <begin position="211"/>
        <end position="232"/>
    </location>
</feature>
<keyword evidence="3" id="KW-0998">Cell outer membrane</keyword>
<dbReference type="PANTHER" id="PTHR30329">
    <property type="entry name" value="STATOR ELEMENT OF FLAGELLAR MOTOR COMPLEX"/>
    <property type="match status" value="1"/>
</dbReference>
<dbReference type="PROSITE" id="PS51123">
    <property type="entry name" value="OMPA_2"/>
    <property type="match status" value="1"/>
</dbReference>
<keyword evidence="6" id="KW-1133">Transmembrane helix</keyword>
<feature type="compositionally biased region" description="Pro residues" evidence="5">
    <location>
        <begin position="216"/>
        <end position="225"/>
    </location>
</feature>
<dbReference type="PANTHER" id="PTHR30329:SF21">
    <property type="entry name" value="LIPOPROTEIN YIAD-RELATED"/>
    <property type="match status" value="1"/>
</dbReference>
<dbReference type="OrthoDB" id="9782229at2"/>
<evidence type="ECO:0000259" key="7">
    <source>
        <dbReference type="PROSITE" id="PS51123"/>
    </source>
</evidence>
<dbReference type="Gene3D" id="3.30.1330.60">
    <property type="entry name" value="OmpA-like domain"/>
    <property type="match status" value="1"/>
</dbReference>
<evidence type="ECO:0000313" key="8">
    <source>
        <dbReference type="EMBL" id="SEM92666.1"/>
    </source>
</evidence>
<dbReference type="InterPro" id="IPR006664">
    <property type="entry name" value="OMP_bac"/>
</dbReference>
<dbReference type="InterPro" id="IPR050330">
    <property type="entry name" value="Bact_OuterMem_StrucFunc"/>
</dbReference>
<accession>A0A1H8CCB9</accession>
<evidence type="ECO:0000256" key="6">
    <source>
        <dbReference type="SAM" id="Phobius"/>
    </source>
</evidence>
<dbReference type="InterPro" id="IPR036737">
    <property type="entry name" value="OmpA-like_sf"/>
</dbReference>
<dbReference type="PRINTS" id="PR01023">
    <property type="entry name" value="NAFLGMOTY"/>
</dbReference>
<evidence type="ECO:0000256" key="5">
    <source>
        <dbReference type="SAM" id="MobiDB-lite"/>
    </source>
</evidence>
<dbReference type="InterPro" id="IPR006665">
    <property type="entry name" value="OmpA-like"/>
</dbReference>
<dbReference type="AlphaFoldDB" id="A0A1H8CCB9"/>
<evidence type="ECO:0000256" key="2">
    <source>
        <dbReference type="ARBA" id="ARBA00023136"/>
    </source>
</evidence>
<evidence type="ECO:0000256" key="3">
    <source>
        <dbReference type="ARBA" id="ARBA00023237"/>
    </source>
</evidence>
<feature type="domain" description="OmpA-like" evidence="7">
    <location>
        <begin position="97"/>
        <end position="214"/>
    </location>
</feature>
<name>A0A1H8CCB9_9PROT</name>
<feature type="transmembrane region" description="Helical" evidence="6">
    <location>
        <begin position="52"/>
        <end position="71"/>
    </location>
</feature>
<proteinExistence type="predicted"/>
<dbReference type="Pfam" id="PF00691">
    <property type="entry name" value="OmpA"/>
    <property type="match status" value="1"/>
</dbReference>
<gene>
    <name evidence="8" type="ORF">SAMN05216325_104132</name>
</gene>
<dbReference type="STRING" id="917.SAMN05216326_12019"/>
<keyword evidence="2 4" id="KW-0472">Membrane</keyword>
<dbReference type="Proteomes" id="UP000199459">
    <property type="component" value="Unassembled WGS sequence"/>
</dbReference>
<dbReference type="GO" id="GO:0009279">
    <property type="term" value="C:cell outer membrane"/>
    <property type="evidence" value="ECO:0007669"/>
    <property type="project" value="UniProtKB-SubCell"/>
</dbReference>
<evidence type="ECO:0000256" key="4">
    <source>
        <dbReference type="PROSITE-ProRule" id="PRU00473"/>
    </source>
</evidence>
<dbReference type="InterPro" id="IPR039567">
    <property type="entry name" value="Gly-zipper"/>
</dbReference>
<organism evidence="8 9">
    <name type="scientific">Nitrosomonas marina</name>
    <dbReference type="NCBI Taxonomy" id="917"/>
    <lineage>
        <taxon>Bacteria</taxon>
        <taxon>Pseudomonadati</taxon>
        <taxon>Pseudomonadota</taxon>
        <taxon>Betaproteobacteria</taxon>
        <taxon>Nitrosomonadales</taxon>
        <taxon>Nitrosomonadaceae</taxon>
        <taxon>Nitrosomonas</taxon>
    </lineage>
</organism>
<reference evidence="8 9" key="1">
    <citation type="submission" date="2016-10" db="EMBL/GenBank/DDBJ databases">
        <authorList>
            <person name="de Groot N.N."/>
        </authorList>
    </citation>
    <scope>NUCLEOTIDE SEQUENCE [LARGE SCALE GENOMIC DNA]</scope>
    <source>
        <strain evidence="8 9">Nm22</strain>
    </source>
</reference>
<protein>
    <submittedName>
        <fullName evidence="8">Outer membrane protein OmpA</fullName>
    </submittedName>
</protein>
<dbReference type="EMBL" id="FOCP01000004">
    <property type="protein sequence ID" value="SEM92666.1"/>
    <property type="molecule type" value="Genomic_DNA"/>
</dbReference>
<evidence type="ECO:0000256" key="1">
    <source>
        <dbReference type="ARBA" id="ARBA00004442"/>
    </source>
</evidence>
<keyword evidence="6" id="KW-0812">Transmembrane</keyword>
<dbReference type="SUPFAM" id="SSF103088">
    <property type="entry name" value="OmpA-like"/>
    <property type="match status" value="1"/>
</dbReference>
<dbReference type="CDD" id="cd07185">
    <property type="entry name" value="OmpA_C-like"/>
    <property type="match status" value="1"/>
</dbReference>